<keyword evidence="1" id="KW-1133">Transmembrane helix</keyword>
<protein>
    <recommendedName>
        <fullName evidence="4">FtsX-like permease family protein</fullName>
    </recommendedName>
</protein>
<organism evidence="2 3">
    <name type="scientific">Nocardioides panaciterrulae</name>
    <dbReference type="NCBI Taxonomy" id="661492"/>
    <lineage>
        <taxon>Bacteria</taxon>
        <taxon>Bacillati</taxon>
        <taxon>Actinomycetota</taxon>
        <taxon>Actinomycetes</taxon>
        <taxon>Propionibacteriales</taxon>
        <taxon>Nocardioidaceae</taxon>
        <taxon>Nocardioides</taxon>
    </lineage>
</organism>
<evidence type="ECO:0008006" key="4">
    <source>
        <dbReference type="Google" id="ProtNLM"/>
    </source>
</evidence>
<dbReference type="EMBL" id="JACCBG010000001">
    <property type="protein sequence ID" value="NYD40084.1"/>
    <property type="molecule type" value="Genomic_DNA"/>
</dbReference>
<accession>A0A7Y9E2J5</accession>
<reference evidence="2 3" key="1">
    <citation type="submission" date="2020-07" db="EMBL/GenBank/DDBJ databases">
        <title>Sequencing the genomes of 1000 actinobacteria strains.</title>
        <authorList>
            <person name="Klenk H.-P."/>
        </authorList>
    </citation>
    <scope>NUCLEOTIDE SEQUENCE [LARGE SCALE GENOMIC DNA]</scope>
    <source>
        <strain evidence="2 3">DSM 21350</strain>
    </source>
</reference>
<feature type="transmembrane region" description="Helical" evidence="1">
    <location>
        <begin position="716"/>
        <end position="735"/>
    </location>
</feature>
<comment type="caution">
    <text evidence="2">The sequence shown here is derived from an EMBL/GenBank/DDBJ whole genome shotgun (WGS) entry which is preliminary data.</text>
</comment>
<sequence length="757" mass="76872">MNRTLRGAWSRRGTLLPLLLLTVVVVAGTVTVIGFAEQAGTSAMLAVPLLLLGIVAVPTTGRELASARRGEIALARLRGLRGAQLYRLLAVEPLLVLVLGGLAGLVLGGIGSLLATAAWLGSGAGLPGPGALLAGLAIVVIGLVAVLAGMAGALREPLAGQVSTATRPRSASAAALFGNVLVVVAAVVAVYRSSVATGDPDWVVLVGPALIGLAVGGLVVWLVRVAARVAVARTADGSLSGFLAVRRLARVADAATALRVLVAATVVAAVAVTGAAQVGDWTHDTARLRAGAPLQVRLDGDAAAALQLTRDLDPDGHWLMAAVLVPGEGSVVARRAFLDLSRFDPVLGDFYAGTPAAGLAHDVAALTGGDSLGTGDTVTATVRGVSARRTGVMRPRVKVGYRDSTGTGRQVVVRLKVARDGGPDTASAPVEGCDTGCVVTSVTLARSPGDTTLPWVLTGLDLGGADAMTAHWRTSAPNWFGEPTSPTRVDDGLLAPSTFKPLTAQATQTAATVPVVATDSATWDGKRLLDSPGGDERTAELVGRLPALPLVEADGLLADLSRAAAGAPPTVPAAQVMVLARADTPTKVLDALVAKAGHRPVTLDAVDQRVAVVTGAAQAKVYSLMALFCVLAALLVLATAVARQRTAWTREVAALRTVGVGSQVVRASGRVEVLWLAAAATVSTLLGTVLAVPLLLAHLPLVSVPEHAVPLVTGLSWWPLLLGAVVAAVLTGGVAGRGRRLRPDQTRPAILREEGAA</sequence>
<proteinExistence type="predicted"/>
<dbReference type="AlphaFoldDB" id="A0A7Y9E2J5"/>
<dbReference type="RefSeq" id="WP_179662018.1">
    <property type="nucleotide sequence ID" value="NZ_JACCBG010000001.1"/>
</dbReference>
<evidence type="ECO:0000313" key="3">
    <source>
        <dbReference type="Proteomes" id="UP000535511"/>
    </source>
</evidence>
<feature type="transmembrane region" description="Helical" evidence="1">
    <location>
        <begin position="673"/>
        <end position="696"/>
    </location>
</feature>
<evidence type="ECO:0000256" key="1">
    <source>
        <dbReference type="SAM" id="Phobius"/>
    </source>
</evidence>
<feature type="transmembrane region" description="Helical" evidence="1">
    <location>
        <begin position="132"/>
        <end position="154"/>
    </location>
</feature>
<evidence type="ECO:0000313" key="2">
    <source>
        <dbReference type="EMBL" id="NYD40084.1"/>
    </source>
</evidence>
<feature type="transmembrane region" description="Helical" evidence="1">
    <location>
        <begin position="256"/>
        <end position="276"/>
    </location>
</feature>
<name>A0A7Y9E2J5_9ACTN</name>
<feature type="transmembrane region" description="Helical" evidence="1">
    <location>
        <begin position="174"/>
        <end position="191"/>
    </location>
</feature>
<feature type="transmembrane region" description="Helical" evidence="1">
    <location>
        <begin position="621"/>
        <end position="642"/>
    </location>
</feature>
<keyword evidence="1" id="KW-0812">Transmembrane</keyword>
<dbReference type="Proteomes" id="UP000535511">
    <property type="component" value="Unassembled WGS sequence"/>
</dbReference>
<feature type="transmembrane region" description="Helical" evidence="1">
    <location>
        <begin position="15"/>
        <end position="36"/>
    </location>
</feature>
<feature type="transmembrane region" description="Helical" evidence="1">
    <location>
        <begin position="94"/>
        <end position="120"/>
    </location>
</feature>
<keyword evidence="1" id="KW-0472">Membrane</keyword>
<gene>
    <name evidence="2" type="ORF">BJZ21_000167</name>
</gene>
<feature type="transmembrane region" description="Helical" evidence="1">
    <location>
        <begin position="203"/>
        <end position="223"/>
    </location>
</feature>
<feature type="transmembrane region" description="Helical" evidence="1">
    <location>
        <begin position="42"/>
        <end position="61"/>
    </location>
</feature>
<keyword evidence="3" id="KW-1185">Reference proteome</keyword>